<dbReference type="PANTHER" id="PTHR35579">
    <property type="entry name" value="CRISPR SYSTEM CMS ENDORIBONUCLEASE CSM3"/>
    <property type="match status" value="1"/>
</dbReference>
<evidence type="ECO:0000256" key="4">
    <source>
        <dbReference type="ARBA" id="ARBA00022759"/>
    </source>
</evidence>
<evidence type="ECO:0000313" key="11">
    <source>
        <dbReference type="Proteomes" id="UP000009227"/>
    </source>
</evidence>
<dbReference type="GO" id="GO:0004519">
    <property type="term" value="F:endonuclease activity"/>
    <property type="evidence" value="ECO:0007669"/>
    <property type="project" value="UniProtKB-KW"/>
</dbReference>
<dbReference type="InterPro" id="IPR013412">
    <property type="entry name" value="CRISPR-assoc_RAMP_Csm3"/>
</dbReference>
<dbReference type="EMBL" id="CP002737">
    <property type="protein sequence ID" value="AEF96877.1"/>
    <property type="molecule type" value="Genomic_DNA"/>
</dbReference>
<proteinExistence type="inferred from homology"/>
<evidence type="ECO:0000256" key="5">
    <source>
        <dbReference type="ARBA" id="ARBA00022801"/>
    </source>
</evidence>
<dbReference type="AlphaFoldDB" id="F6BET0"/>
<dbReference type="PANTHER" id="PTHR35579:SF3">
    <property type="entry name" value="CRISPR SYSTEM CMS ENDORIBONUCLEASE CSM3"/>
    <property type="match status" value="1"/>
</dbReference>
<dbReference type="GO" id="GO:0016787">
    <property type="term" value="F:hydrolase activity"/>
    <property type="evidence" value="ECO:0007669"/>
    <property type="project" value="UniProtKB-KW"/>
</dbReference>
<keyword evidence="11" id="KW-1185">Reference proteome</keyword>
<dbReference type="KEGG" id="mig:Metig_1342"/>
<dbReference type="GeneID" id="10644205"/>
<evidence type="ECO:0000256" key="2">
    <source>
        <dbReference type="ARBA" id="ARBA00022150"/>
    </source>
</evidence>
<evidence type="ECO:0000313" key="10">
    <source>
        <dbReference type="EMBL" id="AEF96877.1"/>
    </source>
</evidence>
<dbReference type="RefSeq" id="WP_013799474.1">
    <property type="nucleotide sequence ID" value="NC_015562.1"/>
</dbReference>
<keyword evidence="5" id="KW-0378">Hydrolase</keyword>
<gene>
    <name evidence="10" type="ordered locus">Metig_1342</name>
</gene>
<evidence type="ECO:0000256" key="6">
    <source>
        <dbReference type="ARBA" id="ARBA00022884"/>
    </source>
</evidence>
<sequence length="271" mass="30941">MNKESYDKNRAFYGKIILKGNIKAVTGLHIGAQREVSEIGGIDNPVIKDPVTGLPYIPGSSLKGRLRSLLEIAVNSKQPKEKQGTGEEKFFNTKVHNIWIHVCKKYDHAIECEVCRLFGASGEENFPSRVIVRDSQLTEEWKKRFESGEVFTEAKVETAIDRITSAASPRQSERVPAGVEFEFEIIYNIEDENWKDDLKNLLSAMKMLEDSYLGGSGSRGYGKIKFKLKNPIFRSREFYFGKKEEEEIELDTEDIKELLDKFEEVFGKITI</sequence>
<accession>F6BET0</accession>
<organism evidence="11">
    <name type="scientific">Methanotorris igneus (strain DSM 5666 / JCM 11834 / Kol 5)</name>
    <dbReference type="NCBI Taxonomy" id="880724"/>
    <lineage>
        <taxon>Archaea</taxon>
        <taxon>Methanobacteriati</taxon>
        <taxon>Methanobacteriota</taxon>
        <taxon>Methanomada group</taxon>
        <taxon>Methanococci</taxon>
        <taxon>Methanococcales</taxon>
        <taxon>Methanocaldococcaceae</taxon>
        <taxon>Methanotorris</taxon>
    </lineage>
</organism>
<reference evidence="10 11" key="1">
    <citation type="submission" date="2011-05" db="EMBL/GenBank/DDBJ databases">
        <title>Complete sequence of Methanotorris igneus Kol 5.</title>
        <authorList>
            <consortium name="US DOE Joint Genome Institute"/>
            <person name="Lucas S."/>
            <person name="Han J."/>
            <person name="Lapidus A."/>
            <person name="Cheng J.-F."/>
            <person name="Goodwin L."/>
            <person name="Pitluck S."/>
            <person name="Peters L."/>
            <person name="Mikhailova N."/>
            <person name="Chertkov O."/>
            <person name="Han C."/>
            <person name="Tapia R."/>
            <person name="Land M."/>
            <person name="Hauser L."/>
            <person name="Kyrpides N."/>
            <person name="Ivanova N."/>
            <person name="Pagani I."/>
            <person name="Sieprawska-Lupa M."/>
            <person name="Whitman W."/>
            <person name="Woyke T."/>
        </authorList>
    </citation>
    <scope>NUCLEOTIDE SEQUENCE [LARGE SCALE GENOMIC DNA]</scope>
    <source>
        <strain evidence="11">DSM 5666 / JCM 11834 / Kol 5</strain>
    </source>
</reference>
<keyword evidence="4" id="KW-0255">Endonuclease</keyword>
<evidence type="ECO:0000256" key="7">
    <source>
        <dbReference type="ARBA" id="ARBA00023118"/>
    </source>
</evidence>
<dbReference type="Pfam" id="PF03787">
    <property type="entry name" value="RAMPs"/>
    <property type="match status" value="1"/>
</dbReference>
<keyword evidence="7" id="KW-0051">Antiviral defense</keyword>
<dbReference type="HOGENOM" id="CLU_067743_0_0_2"/>
<dbReference type="OrthoDB" id="44077at2157"/>
<dbReference type="Proteomes" id="UP000009227">
    <property type="component" value="Chromosome"/>
</dbReference>
<feature type="domain" description="CRISPR type III-associated protein" evidence="9">
    <location>
        <begin position="22"/>
        <end position="225"/>
    </location>
</feature>
<dbReference type="GO" id="GO:0051607">
    <property type="term" value="P:defense response to virus"/>
    <property type="evidence" value="ECO:0007669"/>
    <property type="project" value="UniProtKB-KW"/>
</dbReference>
<name>F6BET0_METIK</name>
<keyword evidence="6" id="KW-0694">RNA-binding</keyword>
<protein>
    <recommendedName>
        <fullName evidence="2">CRISPR system Cms endoribonuclease Csm3</fullName>
    </recommendedName>
    <alternativeName>
        <fullName evidence="8">CRISPR type III A-associated RAMP protein Csm3</fullName>
    </alternativeName>
</protein>
<dbReference type="InterPro" id="IPR005537">
    <property type="entry name" value="RAMP_III_fam"/>
</dbReference>
<dbReference type="GO" id="GO:0003723">
    <property type="term" value="F:RNA binding"/>
    <property type="evidence" value="ECO:0007669"/>
    <property type="project" value="UniProtKB-KW"/>
</dbReference>
<evidence type="ECO:0000256" key="8">
    <source>
        <dbReference type="ARBA" id="ARBA00033183"/>
    </source>
</evidence>
<evidence type="ECO:0000256" key="1">
    <source>
        <dbReference type="ARBA" id="ARBA00006342"/>
    </source>
</evidence>
<dbReference type="STRING" id="880724.Metig_1342"/>
<dbReference type="NCBIfam" id="TIGR02582">
    <property type="entry name" value="cas7_TM1809"/>
    <property type="match status" value="1"/>
</dbReference>
<keyword evidence="3" id="KW-0540">Nuclease</keyword>
<evidence type="ECO:0000259" key="9">
    <source>
        <dbReference type="Pfam" id="PF03787"/>
    </source>
</evidence>
<dbReference type="InterPro" id="IPR052216">
    <property type="entry name" value="CRISPR_Csm3_endoribonuclease"/>
</dbReference>
<comment type="similarity">
    <text evidence="1">Belongs to the CRISPR-associated Csm3 family.</text>
</comment>
<evidence type="ECO:0000256" key="3">
    <source>
        <dbReference type="ARBA" id="ARBA00022722"/>
    </source>
</evidence>